<reference evidence="3" key="1">
    <citation type="journal article" date="2020" name="Cell">
        <title>Large-Scale Comparative Analyses of Tick Genomes Elucidate Their Genetic Diversity and Vector Capacities.</title>
        <authorList>
            <consortium name="Tick Genome and Microbiome Consortium (TIGMIC)"/>
            <person name="Jia N."/>
            <person name="Wang J."/>
            <person name="Shi W."/>
            <person name="Du L."/>
            <person name="Sun Y."/>
            <person name="Zhan W."/>
            <person name="Jiang J.F."/>
            <person name="Wang Q."/>
            <person name="Zhang B."/>
            <person name="Ji P."/>
            <person name="Bell-Sakyi L."/>
            <person name="Cui X.M."/>
            <person name="Yuan T.T."/>
            <person name="Jiang B.G."/>
            <person name="Yang W.F."/>
            <person name="Lam T.T."/>
            <person name="Chang Q.C."/>
            <person name="Ding S.J."/>
            <person name="Wang X.J."/>
            <person name="Zhu J.G."/>
            <person name="Ruan X.D."/>
            <person name="Zhao L."/>
            <person name="Wei J.T."/>
            <person name="Ye R.Z."/>
            <person name="Que T.C."/>
            <person name="Du C.H."/>
            <person name="Zhou Y.H."/>
            <person name="Cheng J.X."/>
            <person name="Dai P.F."/>
            <person name="Guo W.B."/>
            <person name="Han X.H."/>
            <person name="Huang E.J."/>
            <person name="Li L.F."/>
            <person name="Wei W."/>
            <person name="Gao Y.C."/>
            <person name="Liu J.Z."/>
            <person name="Shao H.Z."/>
            <person name="Wang X."/>
            <person name="Wang C.C."/>
            <person name="Yang T.C."/>
            <person name="Huo Q.B."/>
            <person name="Li W."/>
            <person name="Chen H.Y."/>
            <person name="Chen S.E."/>
            <person name="Zhou L.G."/>
            <person name="Ni X.B."/>
            <person name="Tian J.H."/>
            <person name="Sheng Y."/>
            <person name="Liu T."/>
            <person name="Pan Y.S."/>
            <person name="Xia L.Y."/>
            <person name="Li J."/>
            <person name="Zhao F."/>
            <person name="Cao W.C."/>
        </authorList>
    </citation>
    <scope>NUCLEOTIDE SEQUENCE</scope>
    <source>
        <strain evidence="3">Rmic-2018</strain>
    </source>
</reference>
<feature type="region of interest" description="Disordered" evidence="1">
    <location>
        <begin position="196"/>
        <end position="225"/>
    </location>
</feature>
<evidence type="ECO:0000313" key="4">
    <source>
        <dbReference type="Proteomes" id="UP000821866"/>
    </source>
</evidence>
<accession>A0A9J6ECT0</accession>
<proteinExistence type="predicted"/>
<dbReference type="Proteomes" id="UP000821866">
    <property type="component" value="Chromosome 3"/>
</dbReference>
<organism evidence="3 4">
    <name type="scientific">Rhipicephalus microplus</name>
    <name type="common">Cattle tick</name>
    <name type="synonym">Boophilus microplus</name>
    <dbReference type="NCBI Taxonomy" id="6941"/>
    <lineage>
        <taxon>Eukaryota</taxon>
        <taxon>Metazoa</taxon>
        <taxon>Ecdysozoa</taxon>
        <taxon>Arthropoda</taxon>
        <taxon>Chelicerata</taxon>
        <taxon>Arachnida</taxon>
        <taxon>Acari</taxon>
        <taxon>Parasitiformes</taxon>
        <taxon>Ixodida</taxon>
        <taxon>Ixodoidea</taxon>
        <taxon>Ixodidae</taxon>
        <taxon>Rhipicephalinae</taxon>
        <taxon>Rhipicephalus</taxon>
        <taxon>Boophilus</taxon>
    </lineage>
</organism>
<name>A0A9J6ECT0_RHIMP</name>
<evidence type="ECO:0000256" key="1">
    <source>
        <dbReference type="SAM" id="MobiDB-lite"/>
    </source>
</evidence>
<evidence type="ECO:0000313" key="3">
    <source>
        <dbReference type="EMBL" id="KAH8032007.1"/>
    </source>
</evidence>
<sequence>MYGVWQDVNEADERKVEKCRHIHEVNDDEWAKLRSLALLSSSLSSLFSLSNFSNLTPIGEFKVFPSSSRVSCFPGSSFFERPGVTKSPCMIPSAFRQVDAARCPTRNWARYSSFVQYGSGFGCGFCFYCEASFPPIRSSGRQRLCRVVRSRTLISNGLYLCDVPAVFLIVSSYATLPAMQRRSDMNRNGVRENENLDISSILPENPQDYDNLAPPKENGEGILDP</sequence>
<keyword evidence="4" id="KW-1185">Reference proteome</keyword>
<comment type="caution">
    <text evidence="3">The sequence shown here is derived from an EMBL/GenBank/DDBJ whole genome shotgun (WGS) entry which is preliminary data.</text>
</comment>
<dbReference type="AlphaFoldDB" id="A0A9J6ECT0"/>
<reference evidence="3" key="2">
    <citation type="submission" date="2021-09" db="EMBL/GenBank/DDBJ databases">
        <authorList>
            <person name="Jia N."/>
            <person name="Wang J."/>
            <person name="Shi W."/>
            <person name="Du L."/>
            <person name="Sun Y."/>
            <person name="Zhan W."/>
            <person name="Jiang J."/>
            <person name="Wang Q."/>
            <person name="Zhang B."/>
            <person name="Ji P."/>
            <person name="Sakyi L.B."/>
            <person name="Cui X."/>
            <person name="Yuan T."/>
            <person name="Jiang B."/>
            <person name="Yang W."/>
            <person name="Lam T.T.-Y."/>
            <person name="Chang Q."/>
            <person name="Ding S."/>
            <person name="Wang X."/>
            <person name="Zhu J."/>
            <person name="Ruan X."/>
            <person name="Zhao L."/>
            <person name="Wei J."/>
            <person name="Que T."/>
            <person name="Du C."/>
            <person name="Cheng J."/>
            <person name="Dai P."/>
            <person name="Han X."/>
            <person name="Huang E."/>
            <person name="Gao Y."/>
            <person name="Liu J."/>
            <person name="Shao H."/>
            <person name="Ye R."/>
            <person name="Li L."/>
            <person name="Wei W."/>
            <person name="Wang X."/>
            <person name="Wang C."/>
            <person name="Huo Q."/>
            <person name="Li W."/>
            <person name="Guo W."/>
            <person name="Chen H."/>
            <person name="Chen S."/>
            <person name="Zhou L."/>
            <person name="Zhou L."/>
            <person name="Ni X."/>
            <person name="Tian J."/>
            <person name="Zhou Y."/>
            <person name="Sheng Y."/>
            <person name="Liu T."/>
            <person name="Pan Y."/>
            <person name="Xia L."/>
            <person name="Li J."/>
            <person name="Zhao F."/>
            <person name="Cao W."/>
        </authorList>
    </citation>
    <scope>NUCLEOTIDE SEQUENCE</scope>
    <source>
        <strain evidence="3">Rmic-2018</strain>
        <tissue evidence="3">Larvae</tissue>
    </source>
</reference>
<gene>
    <name evidence="3" type="ORF">HPB51_022529</name>
</gene>
<dbReference type="EMBL" id="JABSTU010000005">
    <property type="protein sequence ID" value="KAH8032007.1"/>
    <property type="molecule type" value="Genomic_DNA"/>
</dbReference>
<keyword evidence="2" id="KW-0812">Transmembrane</keyword>
<feature type="transmembrane region" description="Helical" evidence="2">
    <location>
        <begin position="157"/>
        <end position="176"/>
    </location>
</feature>
<protein>
    <submittedName>
        <fullName evidence="3">Uncharacterized protein</fullName>
    </submittedName>
</protein>
<keyword evidence="2" id="KW-0472">Membrane</keyword>
<evidence type="ECO:0000256" key="2">
    <source>
        <dbReference type="SAM" id="Phobius"/>
    </source>
</evidence>
<keyword evidence="2" id="KW-1133">Transmembrane helix</keyword>